<evidence type="ECO:0000313" key="1">
    <source>
        <dbReference type="EMBL" id="QOL19899.1"/>
    </source>
</evidence>
<proteinExistence type="predicted"/>
<accession>A0A7L9RTP1</accession>
<evidence type="ECO:0000313" key="2">
    <source>
        <dbReference type="Proteomes" id="UP000594001"/>
    </source>
</evidence>
<protein>
    <submittedName>
        <fullName evidence="1">Uncharacterized protein</fullName>
    </submittedName>
</protein>
<dbReference type="RefSeq" id="WP_350331458.1">
    <property type="nucleotide sequence ID" value="NZ_CP054719.1"/>
</dbReference>
<reference evidence="1 2" key="1">
    <citation type="submission" date="2020-06" db="EMBL/GenBank/DDBJ databases">
        <title>The endosymbiont of the kinetoplastid Bodo saltans is a Paracaedibacter-like alpha-proteobacterium possessing a putative toxin-antitoxin system.</title>
        <authorList>
            <person name="Midha S."/>
            <person name="Rigden D.J."/>
            <person name="Siozios S."/>
            <person name="Hurst G.D.D."/>
            <person name="Jackson A.P."/>
        </authorList>
    </citation>
    <scope>NUCLEOTIDE SEQUENCE [LARGE SCALE GENOMIC DNA]</scope>
    <source>
        <strain evidence="1">Lake Konstanz</strain>
    </source>
</reference>
<sequence length="328" mass="36872">MKKILTLVVVCGHMLTTVCGADTRDERSALSVSELCVLTAELREIQSTVQTLHDQVIAHERTAGLSNPPIFCLMFTGDPKVENVVQIKAVQSQIEYIQDTHDSINDETTKADLASRLVELRAAFDSEMEKKYQYEAAVAELLRLKANLDACATRMQEIQQNVVGRMPQQAEQVSMIVAKEFFAKVSNVTSASIVKYEKELGIHNPPEFCMQYVCDVNVVNEYAVQQVRKEHETFVRNLQDQIAISSEDDKADLAMILKRSQKNFEDKLAKVSEYKAAVTKLRTFQETMNAKTIALVTSMHAEVARLASNPEVLKLLCDTKLQELEQVN</sequence>
<gene>
    <name evidence="1" type="ORF">CPBP_00670</name>
</gene>
<name>A0A7L9RTP1_9PROT</name>
<dbReference type="KEGG" id="pbal:CPBP_00670"/>
<keyword evidence="2" id="KW-1185">Reference proteome</keyword>
<organism evidence="1 2">
    <name type="scientific">Candidatus Bodocaedibacter vickermanii</name>
    <dbReference type="NCBI Taxonomy" id="2741701"/>
    <lineage>
        <taxon>Bacteria</taxon>
        <taxon>Pseudomonadati</taxon>
        <taxon>Pseudomonadota</taxon>
        <taxon>Alphaproteobacteria</taxon>
        <taxon>Holosporales</taxon>
        <taxon>Candidatus Paracaedibacteraceae</taxon>
        <taxon>Candidatus Bodocaedibacter</taxon>
    </lineage>
</organism>
<dbReference type="Proteomes" id="UP000594001">
    <property type="component" value="Chromosome"/>
</dbReference>
<dbReference type="AlphaFoldDB" id="A0A7L9RTP1"/>
<dbReference type="EMBL" id="CP054719">
    <property type="protein sequence ID" value="QOL19899.1"/>
    <property type="molecule type" value="Genomic_DNA"/>
</dbReference>